<proteinExistence type="predicted"/>
<dbReference type="Pfam" id="PF14024">
    <property type="entry name" value="DUF4240"/>
    <property type="match status" value="1"/>
</dbReference>
<evidence type="ECO:0000313" key="3">
    <source>
        <dbReference type="EMBL" id="GAA4521164.1"/>
    </source>
</evidence>
<accession>A0ABP8R914</accession>
<sequence>MAGPEAALLNGLYDQRGELPGLSERPVSIPPMTDDQRLPSADEQARLWDLIEAAWAPLEEEVNRARRALASRVPDEDGDAALITVIDEALDDFLRNLTERSRELPAAELTALDRVLERRLHDIDRADVHAVTDGSDDGFLYARGFIVALGPDYYAAVAGDPSMAVLDAECETMCYFFAHLHHERFGHFPQTGSGITRESCSNPAGWPE</sequence>
<dbReference type="InterPro" id="IPR025334">
    <property type="entry name" value="DUF4240"/>
</dbReference>
<feature type="domain" description="DUF4240" evidence="2">
    <location>
        <begin position="90"/>
        <end position="162"/>
    </location>
</feature>
<gene>
    <name evidence="3" type="ORF">GCM10023191_099130</name>
</gene>
<protein>
    <recommendedName>
        <fullName evidence="2">DUF4240 domain-containing protein</fullName>
    </recommendedName>
</protein>
<reference evidence="4" key="1">
    <citation type="journal article" date="2019" name="Int. J. Syst. Evol. Microbiol.">
        <title>The Global Catalogue of Microorganisms (GCM) 10K type strain sequencing project: providing services to taxonomists for standard genome sequencing and annotation.</title>
        <authorList>
            <consortium name="The Broad Institute Genomics Platform"/>
            <consortium name="The Broad Institute Genome Sequencing Center for Infectious Disease"/>
            <person name="Wu L."/>
            <person name="Ma J."/>
        </authorList>
    </citation>
    <scope>NUCLEOTIDE SEQUENCE [LARGE SCALE GENOMIC DNA]</scope>
    <source>
        <strain evidence="4">JCM 17933</strain>
    </source>
</reference>
<dbReference type="Proteomes" id="UP001500503">
    <property type="component" value="Unassembled WGS sequence"/>
</dbReference>
<evidence type="ECO:0000256" key="1">
    <source>
        <dbReference type="SAM" id="MobiDB-lite"/>
    </source>
</evidence>
<evidence type="ECO:0000259" key="2">
    <source>
        <dbReference type="Pfam" id="PF14024"/>
    </source>
</evidence>
<evidence type="ECO:0000313" key="4">
    <source>
        <dbReference type="Proteomes" id="UP001500503"/>
    </source>
</evidence>
<name>A0ABP8R914_9ACTN</name>
<dbReference type="RefSeq" id="WP_345475626.1">
    <property type="nucleotide sequence ID" value="NZ_BAABHF010000069.1"/>
</dbReference>
<comment type="caution">
    <text evidence="3">The sequence shown here is derived from an EMBL/GenBank/DDBJ whole genome shotgun (WGS) entry which is preliminary data.</text>
</comment>
<dbReference type="EMBL" id="BAABHF010000069">
    <property type="protein sequence ID" value="GAA4521164.1"/>
    <property type="molecule type" value="Genomic_DNA"/>
</dbReference>
<feature type="region of interest" description="Disordered" evidence="1">
    <location>
        <begin position="19"/>
        <end position="38"/>
    </location>
</feature>
<organism evidence="3 4">
    <name type="scientific">Actinoallomurus oryzae</name>
    <dbReference type="NCBI Taxonomy" id="502180"/>
    <lineage>
        <taxon>Bacteria</taxon>
        <taxon>Bacillati</taxon>
        <taxon>Actinomycetota</taxon>
        <taxon>Actinomycetes</taxon>
        <taxon>Streptosporangiales</taxon>
        <taxon>Thermomonosporaceae</taxon>
        <taxon>Actinoallomurus</taxon>
    </lineage>
</organism>
<keyword evidence="4" id="KW-1185">Reference proteome</keyword>